<name>A0A6C0KU39_9ZZZZ</name>
<proteinExistence type="predicted"/>
<sequence length="163" mass="19414">MASLLTKKLAPGNKPYIYSICDNYANPFTLQLNKKEKKNIKKTAIVAFNNKSEAITMAYLLESHKRIRKEWPKNMFDTDEDEEFSLYSDIRSINYSEALSELYINIWEKEELEEYCVRNIMDILYIEELQDTKHNFSLSGKLHIIEADYKYYINLFNDRINEL</sequence>
<protein>
    <submittedName>
        <fullName evidence="1">Uncharacterized protein</fullName>
    </submittedName>
</protein>
<accession>A0A6C0KU39</accession>
<dbReference type="EMBL" id="MN740979">
    <property type="protein sequence ID" value="QHU21119.1"/>
    <property type="molecule type" value="Genomic_DNA"/>
</dbReference>
<dbReference type="AlphaFoldDB" id="A0A6C0KU39"/>
<organism evidence="1">
    <name type="scientific">viral metagenome</name>
    <dbReference type="NCBI Taxonomy" id="1070528"/>
    <lineage>
        <taxon>unclassified sequences</taxon>
        <taxon>metagenomes</taxon>
        <taxon>organismal metagenomes</taxon>
    </lineage>
</organism>
<reference evidence="1" key="1">
    <citation type="journal article" date="2020" name="Nature">
        <title>Giant virus diversity and host interactions through global metagenomics.</title>
        <authorList>
            <person name="Schulz F."/>
            <person name="Roux S."/>
            <person name="Paez-Espino D."/>
            <person name="Jungbluth S."/>
            <person name="Walsh D.A."/>
            <person name="Denef V.J."/>
            <person name="McMahon K.D."/>
            <person name="Konstantinidis K.T."/>
            <person name="Eloe-Fadrosh E.A."/>
            <person name="Kyrpides N.C."/>
            <person name="Woyke T."/>
        </authorList>
    </citation>
    <scope>NUCLEOTIDE SEQUENCE</scope>
    <source>
        <strain evidence="1">GVMAG-S-3300013094-100</strain>
    </source>
</reference>
<evidence type="ECO:0000313" key="1">
    <source>
        <dbReference type="EMBL" id="QHU21119.1"/>
    </source>
</evidence>